<organism evidence="10 11">
    <name type="scientific">Phyllobacterium endophyticum</name>
    <dbReference type="NCBI Taxonomy" id="1149773"/>
    <lineage>
        <taxon>Bacteria</taxon>
        <taxon>Pseudomonadati</taxon>
        <taxon>Pseudomonadota</taxon>
        <taxon>Alphaproteobacteria</taxon>
        <taxon>Hyphomicrobiales</taxon>
        <taxon>Phyllobacteriaceae</taxon>
        <taxon>Phyllobacterium</taxon>
    </lineage>
</organism>
<keyword evidence="6" id="KW-0547">Nucleotide-binding</keyword>
<evidence type="ECO:0000313" key="11">
    <source>
        <dbReference type="Proteomes" id="UP000241158"/>
    </source>
</evidence>
<evidence type="ECO:0000256" key="5">
    <source>
        <dbReference type="ARBA" id="ARBA00022679"/>
    </source>
</evidence>
<dbReference type="PANTHER" id="PTHR41523:SF7">
    <property type="entry name" value="HISTIDINE KINASE"/>
    <property type="match status" value="1"/>
</dbReference>
<dbReference type="NCBIfam" id="TIGR00229">
    <property type="entry name" value="sensory_box"/>
    <property type="match status" value="1"/>
</dbReference>
<reference evidence="11" key="1">
    <citation type="submission" date="2017-11" db="EMBL/GenBank/DDBJ databases">
        <authorList>
            <person name="Kuznetsova I."/>
            <person name="Sazanova A."/>
            <person name="Chirak E."/>
            <person name="Safronova V."/>
            <person name="Willems A."/>
        </authorList>
    </citation>
    <scope>NUCLEOTIDE SEQUENCE [LARGE SCALE GENOMIC DNA]</scope>
    <source>
        <strain evidence="11">PEPV15</strain>
    </source>
</reference>
<dbReference type="SMART" id="SM00911">
    <property type="entry name" value="HWE_HK"/>
    <property type="match status" value="1"/>
</dbReference>
<dbReference type="Gene3D" id="3.30.565.10">
    <property type="entry name" value="Histidine kinase-like ATPase, C-terminal domain"/>
    <property type="match status" value="1"/>
</dbReference>
<dbReference type="EMBL" id="PGGN01000001">
    <property type="protein sequence ID" value="PSH59334.1"/>
    <property type="molecule type" value="Genomic_DNA"/>
</dbReference>
<gene>
    <name evidence="10" type="ORF">CU100_00580</name>
</gene>
<dbReference type="GO" id="GO:0005524">
    <property type="term" value="F:ATP binding"/>
    <property type="evidence" value="ECO:0007669"/>
    <property type="project" value="UniProtKB-KW"/>
</dbReference>
<keyword evidence="5" id="KW-0808">Transferase</keyword>
<dbReference type="Gene3D" id="3.30.450.40">
    <property type="match status" value="1"/>
</dbReference>
<accession>A0A2P7AYT2</accession>
<evidence type="ECO:0000256" key="2">
    <source>
        <dbReference type="ARBA" id="ARBA00012438"/>
    </source>
</evidence>
<dbReference type="InterPro" id="IPR013655">
    <property type="entry name" value="PAS_fold_3"/>
</dbReference>
<evidence type="ECO:0000256" key="3">
    <source>
        <dbReference type="ARBA" id="ARBA00021740"/>
    </source>
</evidence>
<evidence type="ECO:0000256" key="4">
    <source>
        <dbReference type="ARBA" id="ARBA00022553"/>
    </source>
</evidence>
<evidence type="ECO:0000256" key="8">
    <source>
        <dbReference type="ARBA" id="ARBA00022840"/>
    </source>
</evidence>
<dbReference type="InterPro" id="IPR000014">
    <property type="entry name" value="PAS"/>
</dbReference>
<dbReference type="InterPro" id="IPR003018">
    <property type="entry name" value="GAF"/>
</dbReference>
<dbReference type="Pfam" id="PF08447">
    <property type="entry name" value="PAS_3"/>
    <property type="match status" value="1"/>
</dbReference>
<dbReference type="Pfam" id="PF07536">
    <property type="entry name" value="HWE_HK"/>
    <property type="match status" value="1"/>
</dbReference>
<evidence type="ECO:0000256" key="7">
    <source>
        <dbReference type="ARBA" id="ARBA00022777"/>
    </source>
</evidence>
<dbReference type="Pfam" id="PF01590">
    <property type="entry name" value="GAF"/>
    <property type="match status" value="1"/>
</dbReference>
<sequence length="520" mass="56976">MSRVAPERHHVVDMKPGISEDTSEFLSGSSRRDVLSSLRVLERRERDEDLRELTELAMSLSETDAAQISLVNEEKSSMLAHAGRDRPVDIWAIEASALAASDRSCLVVLNAAEDVRYSAVGAVARKPNIRFIAVAPICVSGECIGALSVLSREPKTQFGSRLQAQLMHLARLAGSIITLKRESRDRTDAMTKLHLDEDRNSMALEVGNVGSWVWDLRTGRFSGNRKAYSMLGLDPEQPISGEDVFRAMHPDDFPVMKSAFTRALVNNQDYIGEFRAAASGQWLLGRGRVFERDAQGKPVVAVGVNIDITDTKNAAEKTRLLLRELNHRVKNTLAMLQSLARQTLNRTSDPAEFMEAFSGRLRAISEAHTLLSDREWSGISLVDLLAKQVEPYAIFSPQQIELAGEDIVLPPDHALGLGIALHELATNAARHGALSIATGHVRITWQIEPGLDQSRVVIHWAETGGPRVSPPEARGLGERLIERSLDKVLSSSVRLSYLDTGLEAVISMPVGDDSHISAGG</sequence>
<dbReference type="InterPro" id="IPR029016">
    <property type="entry name" value="GAF-like_dom_sf"/>
</dbReference>
<keyword evidence="11" id="KW-1185">Reference proteome</keyword>
<dbReference type="SUPFAM" id="SSF55785">
    <property type="entry name" value="PYP-like sensor domain (PAS domain)"/>
    <property type="match status" value="1"/>
</dbReference>
<dbReference type="InterPro" id="IPR011102">
    <property type="entry name" value="Sig_transdc_His_kinase_HWE"/>
</dbReference>
<evidence type="ECO:0000256" key="6">
    <source>
        <dbReference type="ARBA" id="ARBA00022741"/>
    </source>
</evidence>
<proteinExistence type="predicted"/>
<dbReference type="PANTHER" id="PTHR41523">
    <property type="entry name" value="TWO-COMPONENT SYSTEM SENSOR PROTEIN"/>
    <property type="match status" value="1"/>
</dbReference>
<dbReference type="GO" id="GO:0004673">
    <property type="term" value="F:protein histidine kinase activity"/>
    <property type="evidence" value="ECO:0007669"/>
    <property type="project" value="UniProtKB-EC"/>
</dbReference>
<dbReference type="SUPFAM" id="SSF55781">
    <property type="entry name" value="GAF domain-like"/>
    <property type="match status" value="1"/>
</dbReference>
<protein>
    <recommendedName>
        <fullName evidence="3">Blue-light-activated histidine kinase</fullName>
        <ecNumber evidence="2">2.7.13.3</ecNumber>
    </recommendedName>
</protein>
<evidence type="ECO:0000313" key="10">
    <source>
        <dbReference type="EMBL" id="PSH59334.1"/>
    </source>
</evidence>
<dbReference type="CDD" id="cd00130">
    <property type="entry name" value="PAS"/>
    <property type="match status" value="1"/>
</dbReference>
<dbReference type="PROSITE" id="PS50112">
    <property type="entry name" value="PAS"/>
    <property type="match status" value="1"/>
</dbReference>
<name>A0A2P7AYT2_9HYPH</name>
<keyword evidence="8" id="KW-0067">ATP-binding</keyword>
<keyword evidence="7 10" id="KW-0418">Kinase</keyword>
<dbReference type="RefSeq" id="WP_106714632.1">
    <property type="nucleotide sequence ID" value="NZ_PGGN01000001.1"/>
</dbReference>
<keyword evidence="4" id="KW-0597">Phosphoprotein</keyword>
<dbReference type="EC" id="2.7.13.3" evidence="2"/>
<dbReference type="OrthoDB" id="341208at2"/>
<dbReference type="InterPro" id="IPR035965">
    <property type="entry name" value="PAS-like_dom_sf"/>
</dbReference>
<comment type="caution">
    <text evidence="10">The sequence shown here is derived from an EMBL/GenBank/DDBJ whole genome shotgun (WGS) entry which is preliminary data.</text>
</comment>
<feature type="domain" description="PAS" evidence="9">
    <location>
        <begin position="224"/>
        <end position="267"/>
    </location>
</feature>
<evidence type="ECO:0000259" key="9">
    <source>
        <dbReference type="PROSITE" id="PS50112"/>
    </source>
</evidence>
<evidence type="ECO:0000256" key="1">
    <source>
        <dbReference type="ARBA" id="ARBA00000085"/>
    </source>
</evidence>
<dbReference type="Gene3D" id="3.30.450.20">
    <property type="entry name" value="PAS domain"/>
    <property type="match status" value="2"/>
</dbReference>
<dbReference type="AlphaFoldDB" id="A0A2P7AYT2"/>
<dbReference type="InterPro" id="IPR036890">
    <property type="entry name" value="HATPase_C_sf"/>
</dbReference>
<dbReference type="Proteomes" id="UP000241158">
    <property type="component" value="Unassembled WGS sequence"/>
</dbReference>
<comment type="catalytic activity">
    <reaction evidence="1">
        <text>ATP + protein L-histidine = ADP + protein N-phospho-L-histidine.</text>
        <dbReference type="EC" id="2.7.13.3"/>
    </reaction>
</comment>